<dbReference type="GO" id="GO:0016787">
    <property type="term" value="F:hydrolase activity"/>
    <property type="evidence" value="ECO:0007669"/>
    <property type="project" value="UniProtKB-KW"/>
</dbReference>
<dbReference type="InterPro" id="IPR026151">
    <property type="entry name" value="Maspardin"/>
</dbReference>
<protein>
    <submittedName>
        <fullName evidence="6">Alpha/beta hydrolase family, putative</fullName>
    </submittedName>
</protein>
<evidence type="ECO:0000256" key="1">
    <source>
        <dbReference type="ARBA" id="ARBA00004496"/>
    </source>
</evidence>
<dbReference type="SUPFAM" id="SSF53474">
    <property type="entry name" value="alpha/beta-Hydrolases"/>
    <property type="match status" value="1"/>
</dbReference>
<reference evidence="6" key="1">
    <citation type="submission" date="2018-07" db="EMBL/GenBank/DDBJ databases">
        <authorList>
            <person name="Quirk P.G."/>
            <person name="Krulwich T.A."/>
        </authorList>
    </citation>
    <scope>NUCLEOTIDE SEQUENCE</scope>
    <source>
        <strain evidence="6">Anand</strain>
    </source>
</reference>
<dbReference type="PANTHER" id="PTHR15913">
    <property type="entry name" value="ACID CLUSTER PROTEIN 33"/>
    <property type="match status" value="1"/>
</dbReference>
<comment type="subcellular location">
    <subcellularLocation>
        <location evidence="1">Cytoplasm</location>
    </subcellularLocation>
</comment>
<keyword evidence="2" id="KW-0963">Cytoplasm</keyword>
<feature type="region of interest" description="Disordered" evidence="3">
    <location>
        <begin position="405"/>
        <end position="436"/>
    </location>
</feature>
<sequence length="449" mass="52941">MYDRIKKYLGLNLWYNFITCSLISDNVLYESRNLSTCEESLKVLFICCFRLFRMNKLENREPTVERVLSVGSIQDDYYEFKNKNPIKRVSDPVSELYWTYYENYNHKKSSKADKNNPSIVLLHGICGTAGCYFYLFDKLSELVIFYHISIPKLLTLFIYTIFLQGYRCISAQYPEYETPYEWISGFSHFLDYLNLYKPCVFGSDLGGFLLQLFVQTYPNMLSSIILCNSYRKTDDFSFSPVLREVYGNLYMLLPHIILKNLYIEFYICPKNEDIDQRVELREQYAKEFMACELDHISASDLGSRITLQLTCDYVYNKDLNGFDQDKILLIETNNNNIPYNLKQDIKLWYSNSKVGYLKSGGDFPYLTRPEEIAVFVQVHMNNVKYSQESNYQQFLSSTNTRIITNSNTDSKSNDNQDHDSNYQDHDEDYHDVDYDSDNSIINNFNKNYL</sequence>
<dbReference type="InterPro" id="IPR029058">
    <property type="entry name" value="AB_hydrolase_fold"/>
</dbReference>
<gene>
    <name evidence="5" type="ORF">TAT_000308700</name>
    <name evidence="6" type="ORF">TAV_000308700</name>
</gene>
<dbReference type="VEuPathDB" id="PiroplasmaDB:TA09215"/>
<keyword evidence="6" id="KW-0378">Hydrolase</keyword>
<evidence type="ECO:0000256" key="4">
    <source>
        <dbReference type="SAM" id="Phobius"/>
    </source>
</evidence>
<evidence type="ECO:0000313" key="6">
    <source>
        <dbReference type="EMBL" id="SVP94676.1"/>
    </source>
</evidence>
<name>A0A3B0NHF3_THEAN</name>
<keyword evidence="4" id="KW-1133">Transmembrane helix</keyword>
<accession>A0A3B0NHF3</accession>
<feature type="transmembrane region" description="Helical" evidence="4">
    <location>
        <begin position="142"/>
        <end position="162"/>
    </location>
</feature>
<dbReference type="EMBL" id="UIVT01000004">
    <property type="protein sequence ID" value="SVP94086.1"/>
    <property type="molecule type" value="Genomic_DNA"/>
</dbReference>
<evidence type="ECO:0000313" key="5">
    <source>
        <dbReference type="EMBL" id="SVP94086.1"/>
    </source>
</evidence>
<evidence type="ECO:0000256" key="3">
    <source>
        <dbReference type="SAM" id="MobiDB-lite"/>
    </source>
</evidence>
<dbReference type="GO" id="GO:0005737">
    <property type="term" value="C:cytoplasm"/>
    <property type="evidence" value="ECO:0007669"/>
    <property type="project" value="UniProtKB-SubCell"/>
</dbReference>
<feature type="compositionally biased region" description="Basic and acidic residues" evidence="3">
    <location>
        <begin position="411"/>
        <end position="433"/>
    </location>
</feature>
<keyword evidence="4" id="KW-0472">Membrane</keyword>
<dbReference type="Gene3D" id="3.40.50.1820">
    <property type="entry name" value="alpha/beta hydrolase"/>
    <property type="match status" value="1"/>
</dbReference>
<feature type="transmembrane region" description="Helical" evidence="4">
    <location>
        <begin position="118"/>
        <end position="136"/>
    </location>
</feature>
<dbReference type="AlphaFoldDB" id="A0A3B0NHF3"/>
<proteinExistence type="predicted"/>
<dbReference type="PANTHER" id="PTHR15913:SF0">
    <property type="entry name" value="MASPARDIN"/>
    <property type="match status" value="1"/>
</dbReference>
<keyword evidence="4" id="KW-0812">Transmembrane</keyword>
<evidence type="ECO:0000256" key="2">
    <source>
        <dbReference type="ARBA" id="ARBA00022490"/>
    </source>
</evidence>
<dbReference type="EMBL" id="UIVS01000004">
    <property type="protein sequence ID" value="SVP94676.1"/>
    <property type="molecule type" value="Genomic_DNA"/>
</dbReference>
<organism evidence="6">
    <name type="scientific">Theileria annulata</name>
    <dbReference type="NCBI Taxonomy" id="5874"/>
    <lineage>
        <taxon>Eukaryota</taxon>
        <taxon>Sar</taxon>
        <taxon>Alveolata</taxon>
        <taxon>Apicomplexa</taxon>
        <taxon>Aconoidasida</taxon>
        <taxon>Piroplasmida</taxon>
        <taxon>Theileriidae</taxon>
        <taxon>Theileria</taxon>
    </lineage>
</organism>